<dbReference type="AlphaFoldDB" id="A0A0C2Y4F9"/>
<proteinExistence type="predicted"/>
<gene>
    <name evidence="2" type="ORF">M413DRAFT_449491</name>
</gene>
<name>A0A0C2Y4F9_HEBCY</name>
<protein>
    <submittedName>
        <fullName evidence="2">Uncharacterized protein</fullName>
    </submittedName>
</protein>
<keyword evidence="3" id="KW-1185">Reference proteome</keyword>
<dbReference type="EMBL" id="KN831811">
    <property type="protein sequence ID" value="KIM35952.1"/>
    <property type="molecule type" value="Genomic_DNA"/>
</dbReference>
<feature type="transmembrane region" description="Helical" evidence="1">
    <location>
        <begin position="44"/>
        <end position="64"/>
    </location>
</feature>
<dbReference type="Proteomes" id="UP000053424">
    <property type="component" value="Unassembled WGS sequence"/>
</dbReference>
<feature type="transmembrane region" description="Helical" evidence="1">
    <location>
        <begin position="76"/>
        <end position="100"/>
    </location>
</feature>
<keyword evidence="1" id="KW-0472">Membrane</keyword>
<evidence type="ECO:0000313" key="2">
    <source>
        <dbReference type="EMBL" id="KIM35952.1"/>
    </source>
</evidence>
<dbReference type="HOGENOM" id="CLU_1890700_0_0_1"/>
<keyword evidence="1" id="KW-1133">Transmembrane helix</keyword>
<evidence type="ECO:0000256" key="1">
    <source>
        <dbReference type="SAM" id="Phobius"/>
    </source>
</evidence>
<accession>A0A0C2Y4F9</accession>
<organism evidence="2 3">
    <name type="scientific">Hebeloma cylindrosporum</name>
    <dbReference type="NCBI Taxonomy" id="76867"/>
    <lineage>
        <taxon>Eukaryota</taxon>
        <taxon>Fungi</taxon>
        <taxon>Dikarya</taxon>
        <taxon>Basidiomycota</taxon>
        <taxon>Agaricomycotina</taxon>
        <taxon>Agaricomycetes</taxon>
        <taxon>Agaricomycetidae</taxon>
        <taxon>Agaricales</taxon>
        <taxon>Agaricineae</taxon>
        <taxon>Hymenogastraceae</taxon>
        <taxon>Hebeloma</taxon>
    </lineage>
</organism>
<reference evidence="2 3" key="1">
    <citation type="submission" date="2014-04" db="EMBL/GenBank/DDBJ databases">
        <authorList>
            <consortium name="DOE Joint Genome Institute"/>
            <person name="Kuo A."/>
            <person name="Gay G."/>
            <person name="Dore J."/>
            <person name="Kohler A."/>
            <person name="Nagy L.G."/>
            <person name="Floudas D."/>
            <person name="Copeland A."/>
            <person name="Barry K.W."/>
            <person name="Cichocki N."/>
            <person name="Veneault-Fourrey C."/>
            <person name="LaButti K."/>
            <person name="Lindquist E.A."/>
            <person name="Lipzen A."/>
            <person name="Lundell T."/>
            <person name="Morin E."/>
            <person name="Murat C."/>
            <person name="Sun H."/>
            <person name="Tunlid A."/>
            <person name="Henrissat B."/>
            <person name="Grigoriev I.V."/>
            <person name="Hibbett D.S."/>
            <person name="Martin F."/>
            <person name="Nordberg H.P."/>
            <person name="Cantor M.N."/>
            <person name="Hua S.X."/>
        </authorList>
    </citation>
    <scope>NUCLEOTIDE SEQUENCE [LARGE SCALE GENOMIC DNA]</scope>
    <source>
        <strain evidence="3">h7</strain>
    </source>
</reference>
<keyword evidence="1" id="KW-0812">Transmembrane</keyword>
<sequence>MSVKGYYDGCERLNFVHIPSSLFFADVDPHTLSKSDRMRSFVSCRWVSALVILIILCWDLFYSITTRRVSKRLAFWIWFGAFFIHMGTRVWELCVVLFYLRMNPCRSYLSQLTTPSSPAKAWCGDSVSKRLRFGV</sequence>
<reference evidence="3" key="2">
    <citation type="submission" date="2015-01" db="EMBL/GenBank/DDBJ databases">
        <title>Evolutionary Origins and Diversification of the Mycorrhizal Mutualists.</title>
        <authorList>
            <consortium name="DOE Joint Genome Institute"/>
            <consortium name="Mycorrhizal Genomics Consortium"/>
            <person name="Kohler A."/>
            <person name="Kuo A."/>
            <person name="Nagy L.G."/>
            <person name="Floudas D."/>
            <person name="Copeland A."/>
            <person name="Barry K.W."/>
            <person name="Cichocki N."/>
            <person name="Veneault-Fourrey C."/>
            <person name="LaButti K."/>
            <person name="Lindquist E.A."/>
            <person name="Lipzen A."/>
            <person name="Lundell T."/>
            <person name="Morin E."/>
            <person name="Murat C."/>
            <person name="Riley R."/>
            <person name="Ohm R."/>
            <person name="Sun H."/>
            <person name="Tunlid A."/>
            <person name="Henrissat B."/>
            <person name="Grigoriev I.V."/>
            <person name="Hibbett D.S."/>
            <person name="Martin F."/>
        </authorList>
    </citation>
    <scope>NUCLEOTIDE SEQUENCE [LARGE SCALE GENOMIC DNA]</scope>
    <source>
        <strain evidence="3">h7</strain>
    </source>
</reference>
<evidence type="ECO:0000313" key="3">
    <source>
        <dbReference type="Proteomes" id="UP000053424"/>
    </source>
</evidence>
<feature type="non-terminal residue" evidence="2">
    <location>
        <position position="135"/>
    </location>
</feature>